<feature type="transmembrane region" description="Helical" evidence="6">
    <location>
        <begin position="243"/>
        <end position="263"/>
    </location>
</feature>
<dbReference type="GO" id="GO:0044341">
    <property type="term" value="P:sodium-dependent phosphate transport"/>
    <property type="evidence" value="ECO:0007669"/>
    <property type="project" value="InterPro"/>
</dbReference>
<keyword evidence="4 6" id="KW-1133">Transmembrane helix</keyword>
<feature type="transmembrane region" description="Helical" evidence="6">
    <location>
        <begin position="283"/>
        <end position="301"/>
    </location>
</feature>
<evidence type="ECO:0000256" key="1">
    <source>
        <dbReference type="ARBA" id="ARBA00004651"/>
    </source>
</evidence>
<evidence type="ECO:0000256" key="6">
    <source>
        <dbReference type="SAM" id="Phobius"/>
    </source>
</evidence>
<reference evidence="8 9" key="1">
    <citation type="submission" date="2016-10" db="EMBL/GenBank/DDBJ databases">
        <authorList>
            <person name="de Groot N.N."/>
        </authorList>
    </citation>
    <scope>NUCLEOTIDE SEQUENCE [LARGE SCALE GENOMIC DNA]</scope>
    <source>
        <strain evidence="8 9">CGMCC 1.10836</strain>
    </source>
</reference>
<protein>
    <submittedName>
        <fullName evidence="8">Phosphate:Na+ symporter</fullName>
    </submittedName>
</protein>
<dbReference type="RefSeq" id="WP_050518479.1">
    <property type="nucleotide sequence ID" value="NZ_FOCO01000006.1"/>
</dbReference>
<feature type="domain" description="PhoU" evidence="7">
    <location>
        <begin position="344"/>
        <end position="425"/>
    </location>
</feature>
<dbReference type="EMBL" id="FOCO01000006">
    <property type="protein sequence ID" value="SEN00351.1"/>
    <property type="molecule type" value="Genomic_DNA"/>
</dbReference>
<dbReference type="Proteomes" id="UP000183002">
    <property type="component" value="Unassembled WGS sequence"/>
</dbReference>
<feature type="transmembrane region" description="Helical" evidence="6">
    <location>
        <begin position="102"/>
        <end position="123"/>
    </location>
</feature>
<accession>A0A1H8CYR7</accession>
<dbReference type="PANTHER" id="PTHR10010">
    <property type="entry name" value="SOLUTE CARRIER FAMILY 34 SODIUM PHOSPHATE , MEMBER 2-RELATED"/>
    <property type="match status" value="1"/>
</dbReference>
<dbReference type="Pfam" id="PF01895">
    <property type="entry name" value="PhoU"/>
    <property type="match status" value="1"/>
</dbReference>
<dbReference type="OrthoDB" id="5778511at2"/>
<keyword evidence="2" id="KW-1003">Cell membrane</keyword>
<evidence type="ECO:0000259" key="7">
    <source>
        <dbReference type="Pfam" id="PF01895"/>
    </source>
</evidence>
<comment type="subcellular location">
    <subcellularLocation>
        <location evidence="1">Cell membrane</location>
        <topology evidence="1">Multi-pass membrane protein</topology>
    </subcellularLocation>
</comment>
<feature type="transmembrane region" description="Helical" evidence="6">
    <location>
        <begin position="211"/>
        <end position="231"/>
    </location>
</feature>
<dbReference type="PANTHER" id="PTHR10010:SF46">
    <property type="entry name" value="SODIUM-DEPENDENT PHOSPHATE TRANSPORT PROTEIN 2B"/>
    <property type="match status" value="1"/>
</dbReference>
<feature type="transmembrane region" description="Helical" evidence="6">
    <location>
        <begin position="6"/>
        <end position="25"/>
    </location>
</feature>
<evidence type="ECO:0000256" key="3">
    <source>
        <dbReference type="ARBA" id="ARBA00022692"/>
    </source>
</evidence>
<keyword evidence="9" id="KW-1185">Reference proteome</keyword>
<evidence type="ECO:0000256" key="5">
    <source>
        <dbReference type="ARBA" id="ARBA00023136"/>
    </source>
</evidence>
<feature type="transmembrane region" description="Helical" evidence="6">
    <location>
        <begin position="69"/>
        <end position="90"/>
    </location>
</feature>
<dbReference type="GO" id="GO:0005886">
    <property type="term" value="C:plasma membrane"/>
    <property type="evidence" value="ECO:0007669"/>
    <property type="project" value="UniProtKB-SubCell"/>
</dbReference>
<dbReference type="GO" id="GO:0005436">
    <property type="term" value="F:sodium:phosphate symporter activity"/>
    <property type="evidence" value="ECO:0007669"/>
    <property type="project" value="InterPro"/>
</dbReference>
<evidence type="ECO:0000256" key="2">
    <source>
        <dbReference type="ARBA" id="ARBA00022475"/>
    </source>
</evidence>
<dbReference type="STRING" id="1077947.SAMN05216227_100610"/>
<name>A0A1H8CYR7_9RHOB</name>
<dbReference type="Pfam" id="PF02690">
    <property type="entry name" value="Na_Pi_cotrans"/>
    <property type="match status" value="2"/>
</dbReference>
<gene>
    <name evidence="8" type="ORF">SAMN05216227_100610</name>
</gene>
<evidence type="ECO:0000256" key="4">
    <source>
        <dbReference type="ARBA" id="ARBA00022989"/>
    </source>
</evidence>
<organism evidence="8 9">
    <name type="scientific">Pseudorhodobacter antarcticus</name>
    <dbReference type="NCBI Taxonomy" id="1077947"/>
    <lineage>
        <taxon>Bacteria</taxon>
        <taxon>Pseudomonadati</taxon>
        <taxon>Pseudomonadota</taxon>
        <taxon>Alphaproteobacteria</taxon>
        <taxon>Rhodobacterales</taxon>
        <taxon>Paracoccaceae</taxon>
        <taxon>Pseudorhodobacter</taxon>
    </lineage>
</organism>
<evidence type="ECO:0000313" key="8">
    <source>
        <dbReference type="EMBL" id="SEN00351.1"/>
    </source>
</evidence>
<evidence type="ECO:0000313" key="9">
    <source>
        <dbReference type="Proteomes" id="UP000183002"/>
    </source>
</evidence>
<proteinExistence type="predicted"/>
<keyword evidence="5 6" id="KW-0472">Membrane</keyword>
<keyword evidence="3 6" id="KW-0812">Transmembrane</keyword>
<dbReference type="Gene3D" id="1.20.58.220">
    <property type="entry name" value="Phosphate transport system protein phou homolog 2, domain 2"/>
    <property type="match status" value="1"/>
</dbReference>
<dbReference type="AlphaFoldDB" id="A0A1H8CYR7"/>
<dbReference type="InterPro" id="IPR003841">
    <property type="entry name" value="Na/Pi_transpt"/>
</dbReference>
<dbReference type="NCBIfam" id="NF037997">
    <property type="entry name" value="Na_Pi_symport"/>
    <property type="match status" value="1"/>
</dbReference>
<dbReference type="InterPro" id="IPR026022">
    <property type="entry name" value="PhoU_dom"/>
</dbReference>
<feature type="transmembrane region" description="Helical" evidence="6">
    <location>
        <begin position="175"/>
        <end position="199"/>
    </location>
</feature>
<sequence>MMPVAFLIQLAGAVMLLLWAVRMVRTGVERAHGTRLKAALRGAREGTAQMALVGMILAVVLQSSTAVGILAAGFVTSGILTVGTGIAALLGADLGSALVVKILSFDLSGLVPLLLLVGATMFLKFEARMVRQTGRIVLGVAFILLSLQMVAQATEPLRDSAVMPGLIGYLRGDPLTAFLVAAVIAWVVHSSVATVLLFVTFANGGMLPLEVAVPMILGANLGGGVIAVWLTRGMELEARRVPLGNLVFRGVAAVLVLALSLVVDLPIARLGSTEAVQLVNFHLVFNLCLLLLALPFVGLMARVTRVLLPNPVVVSPDVAPIVSMLDRGAVANPTVALASAKRELLRMGEVVAAMYRPVMELMDGGNLEKIARVRALDGQVNRQHTDIKLFIAELHRGDLTEAEVKLGTDLTDFSINLEHIGDIIAKSLLSLAEARARKGLRFSPEGWTEMCNLHARVEGNLQLALNVLVSGDVASARLLVKEKEVIRKQERDSHDRHLARLRGAQADSIDTSDIHLETVRAIKEINSLLVTVAYPILTQSGHLLESRLAQPGVG</sequence>
<dbReference type="InterPro" id="IPR038078">
    <property type="entry name" value="PhoU-like_sf"/>
</dbReference>
<dbReference type="SUPFAM" id="SSF109755">
    <property type="entry name" value="PhoU-like"/>
    <property type="match status" value="1"/>
</dbReference>